<evidence type="ECO:0000256" key="1">
    <source>
        <dbReference type="ARBA" id="ARBA00007734"/>
    </source>
</evidence>
<dbReference type="InterPro" id="IPR023346">
    <property type="entry name" value="Lysozyme-like_dom_sf"/>
</dbReference>
<comment type="similarity">
    <text evidence="1">Belongs to the transglycosylase Slt family.</text>
</comment>
<dbReference type="InterPro" id="IPR008258">
    <property type="entry name" value="Transglycosylase_SLT_dom_1"/>
</dbReference>
<dbReference type="Pfam" id="PF01464">
    <property type="entry name" value="SLT"/>
    <property type="match status" value="1"/>
</dbReference>
<organism evidence="4 5">
    <name type="scientific">Oleispira antarctica</name>
    <dbReference type="NCBI Taxonomy" id="188908"/>
    <lineage>
        <taxon>Bacteria</taxon>
        <taxon>Pseudomonadati</taxon>
        <taxon>Pseudomonadota</taxon>
        <taxon>Gammaproteobacteria</taxon>
        <taxon>Oceanospirillales</taxon>
        <taxon>Oceanospirillaceae</taxon>
        <taxon>Oleispira</taxon>
    </lineage>
</organism>
<dbReference type="SUPFAM" id="SSF53955">
    <property type="entry name" value="Lysozyme-like"/>
    <property type="match status" value="1"/>
</dbReference>
<dbReference type="PANTHER" id="PTHR37423:SF2">
    <property type="entry name" value="MEMBRANE-BOUND LYTIC MUREIN TRANSGLYCOSYLASE C"/>
    <property type="match status" value="1"/>
</dbReference>
<evidence type="ECO:0008006" key="6">
    <source>
        <dbReference type="Google" id="ProtNLM"/>
    </source>
</evidence>
<evidence type="ECO:0000259" key="2">
    <source>
        <dbReference type="Pfam" id="PF01464"/>
    </source>
</evidence>
<dbReference type="GO" id="GO:0008933">
    <property type="term" value="F:peptidoglycan lytic transglycosylase activity"/>
    <property type="evidence" value="ECO:0007669"/>
    <property type="project" value="InterPro"/>
</dbReference>
<sequence>MMPPIGGIMRLRYRFISFLFFILLFISNTCRGALPENFIDLSDDVQAMLLEIEFFSEQGHSFWGDEFVAPSSQSYVKYLDNYASRAQIDFNLGTIRVETQKTKDYLGVLSHAITSTLLTPADPKQVDIYTAQDVGLTGKPFLLNKVKDHEGKVIAYHWRAQKYADYLLENALYSGWVNGHKTYWVDIPLVKQFKRISAQQYLPYVSQSAGKHRLDEALVFAIIETESSFNPFAVSRSHAYGLMQIMPNTAGRDYFQRIKKRDIRPTRQYLFNAENNIEVGSGYLSILRDNYLRGINNELSQEYCMIAAYNGGAGQLLRSFHRDRKKAISKINSMSSQQVYQYIVKYHPKLESRNYLKKVIKFKKKYSF</sequence>
<gene>
    <name evidence="4" type="ORF">A9R00_11210</name>
</gene>
<dbReference type="Proteomes" id="UP000227088">
    <property type="component" value="Unassembled WGS sequence"/>
</dbReference>
<accession>A0A1Y5HIF7</accession>
<feature type="domain" description="Murein transglycosylase-C N-terminal" evidence="3">
    <location>
        <begin position="52"/>
        <end position="198"/>
    </location>
</feature>
<evidence type="ECO:0000259" key="3">
    <source>
        <dbReference type="Pfam" id="PF11873"/>
    </source>
</evidence>
<dbReference type="InterPro" id="IPR024570">
    <property type="entry name" value="Murein_transglycosylaseC_N"/>
</dbReference>
<dbReference type="Gene3D" id="1.10.530.10">
    <property type="match status" value="1"/>
</dbReference>
<proteinExistence type="inferred from homology"/>
<protein>
    <recommendedName>
        <fullName evidence="6">Lytic murein transglycosylase</fullName>
    </recommendedName>
</protein>
<comment type="caution">
    <text evidence="4">The sequence shown here is derived from an EMBL/GenBank/DDBJ whole genome shotgun (WGS) entry which is preliminary data.</text>
</comment>
<dbReference type="CDD" id="cd16893">
    <property type="entry name" value="LT_MltC_MltE"/>
    <property type="match status" value="1"/>
</dbReference>
<evidence type="ECO:0000313" key="4">
    <source>
        <dbReference type="EMBL" id="OUS37086.1"/>
    </source>
</evidence>
<dbReference type="Pfam" id="PF11873">
    <property type="entry name" value="Mltc_N"/>
    <property type="match status" value="1"/>
</dbReference>
<dbReference type="GO" id="GO:0000270">
    <property type="term" value="P:peptidoglycan metabolic process"/>
    <property type="evidence" value="ECO:0007669"/>
    <property type="project" value="InterPro"/>
</dbReference>
<dbReference type="PROSITE" id="PS00922">
    <property type="entry name" value="TRANSGLYCOSYLASE"/>
    <property type="match status" value="1"/>
</dbReference>
<dbReference type="InterPro" id="IPR000189">
    <property type="entry name" value="Transglyc_AS"/>
</dbReference>
<dbReference type="AlphaFoldDB" id="A0A1Y5HIF7"/>
<evidence type="ECO:0000313" key="5">
    <source>
        <dbReference type="Proteomes" id="UP000227088"/>
    </source>
</evidence>
<feature type="domain" description="Transglycosylase SLT" evidence="2">
    <location>
        <begin position="204"/>
        <end position="331"/>
    </location>
</feature>
<dbReference type="EMBL" id="MABE01000643">
    <property type="protein sequence ID" value="OUS37086.1"/>
    <property type="molecule type" value="Genomic_DNA"/>
</dbReference>
<reference evidence="5" key="1">
    <citation type="journal article" date="2017" name="Proc. Natl. Acad. Sci. U.S.A.">
        <title>Simulation of Deepwater Horizon oil plume reveals substrate specialization within a complex community of hydrocarbon degraders.</title>
        <authorList>
            <person name="Hu P."/>
            <person name="Dubinsky E.A."/>
            <person name="Probst A.J."/>
            <person name="Wang J."/>
            <person name="Sieber C.M.K."/>
            <person name="Tom L.M."/>
            <person name="Gardinali P."/>
            <person name="Banfield J.F."/>
            <person name="Atlas R.M."/>
            <person name="Andersen G.L."/>
        </authorList>
    </citation>
    <scope>NUCLEOTIDE SEQUENCE [LARGE SCALE GENOMIC DNA]</scope>
</reference>
<name>A0A1Y5HIF7_OLEAN</name>
<dbReference type="GO" id="GO:0016020">
    <property type="term" value="C:membrane"/>
    <property type="evidence" value="ECO:0007669"/>
    <property type="project" value="InterPro"/>
</dbReference>
<dbReference type="PANTHER" id="PTHR37423">
    <property type="entry name" value="SOLUBLE LYTIC MUREIN TRANSGLYCOSYLASE-RELATED"/>
    <property type="match status" value="1"/>
</dbReference>